<dbReference type="PANTHER" id="PTHR37610:SF97">
    <property type="entry name" value="RETROTRANSPOSON GAG DOMAIN-CONTAINING PROTEIN"/>
    <property type="match status" value="1"/>
</dbReference>
<keyword evidence="3" id="KW-1185">Reference proteome</keyword>
<dbReference type="InterPro" id="IPR029472">
    <property type="entry name" value="Copia-like_N"/>
</dbReference>
<evidence type="ECO:0000313" key="2">
    <source>
        <dbReference type="EMBL" id="CAA7028209.1"/>
    </source>
</evidence>
<dbReference type="EMBL" id="CACVBM020001064">
    <property type="protein sequence ID" value="CAA7028209.1"/>
    <property type="molecule type" value="Genomic_DNA"/>
</dbReference>
<dbReference type="AlphaFoldDB" id="A0A6D2ISY9"/>
<name>A0A6D2ISY9_9BRAS</name>
<organism evidence="2 3">
    <name type="scientific">Microthlaspi erraticum</name>
    <dbReference type="NCBI Taxonomy" id="1685480"/>
    <lineage>
        <taxon>Eukaryota</taxon>
        <taxon>Viridiplantae</taxon>
        <taxon>Streptophyta</taxon>
        <taxon>Embryophyta</taxon>
        <taxon>Tracheophyta</taxon>
        <taxon>Spermatophyta</taxon>
        <taxon>Magnoliopsida</taxon>
        <taxon>eudicotyledons</taxon>
        <taxon>Gunneridae</taxon>
        <taxon>Pentapetalae</taxon>
        <taxon>rosids</taxon>
        <taxon>malvids</taxon>
        <taxon>Brassicales</taxon>
        <taxon>Brassicaceae</taxon>
        <taxon>Coluteocarpeae</taxon>
        <taxon>Microthlaspi</taxon>
    </lineage>
</organism>
<gene>
    <name evidence="2" type="ORF">MERR_LOCUS15444</name>
</gene>
<dbReference type="Proteomes" id="UP000467841">
    <property type="component" value="Unassembled WGS sequence"/>
</dbReference>
<sequence>MTKDGKNAEGGSGKALAVAAADPTLSPFYLHASDGPGNLITTVQLKGENYEDWALHVRNALQTKRKLGFIDGTGRNRRQQKILSSGKWLIRFWWLG</sequence>
<dbReference type="PANTHER" id="PTHR37610">
    <property type="entry name" value="CCHC-TYPE DOMAIN-CONTAINING PROTEIN"/>
    <property type="match status" value="1"/>
</dbReference>
<dbReference type="OrthoDB" id="5544992at2759"/>
<dbReference type="Pfam" id="PF14244">
    <property type="entry name" value="Retrotran_gag_3"/>
    <property type="match status" value="1"/>
</dbReference>
<reference evidence="2" key="1">
    <citation type="submission" date="2020-01" db="EMBL/GenBank/DDBJ databases">
        <authorList>
            <person name="Mishra B."/>
        </authorList>
    </citation>
    <scope>NUCLEOTIDE SEQUENCE [LARGE SCALE GENOMIC DNA]</scope>
</reference>
<comment type="caution">
    <text evidence="2">The sequence shown here is derived from an EMBL/GenBank/DDBJ whole genome shotgun (WGS) entry which is preliminary data.</text>
</comment>
<evidence type="ECO:0000259" key="1">
    <source>
        <dbReference type="Pfam" id="PF14244"/>
    </source>
</evidence>
<accession>A0A6D2ISY9</accession>
<feature type="domain" description="Retrotransposon Copia-like N-terminal" evidence="1">
    <location>
        <begin position="31"/>
        <end position="73"/>
    </location>
</feature>
<protein>
    <recommendedName>
        <fullName evidence="1">Retrotransposon Copia-like N-terminal domain-containing protein</fullName>
    </recommendedName>
</protein>
<evidence type="ECO:0000313" key="3">
    <source>
        <dbReference type="Proteomes" id="UP000467841"/>
    </source>
</evidence>
<proteinExistence type="predicted"/>